<feature type="chain" id="PRO_5003318151" evidence="2">
    <location>
        <begin position="21"/>
        <end position="129"/>
    </location>
</feature>
<dbReference type="EMBL" id="GL883135">
    <property type="protein sequence ID" value="EGG01771.1"/>
    <property type="molecule type" value="Genomic_DNA"/>
</dbReference>
<evidence type="ECO:0000313" key="4">
    <source>
        <dbReference type="Proteomes" id="UP000001072"/>
    </source>
</evidence>
<dbReference type="InParanoid" id="F4S0H8"/>
<keyword evidence="2" id="KW-0732">Signal</keyword>
<name>F4S0H8_MELLP</name>
<feature type="region of interest" description="Disordered" evidence="1">
    <location>
        <begin position="21"/>
        <end position="129"/>
    </location>
</feature>
<dbReference type="HOGENOM" id="CLU_1949305_0_0_1"/>
<feature type="compositionally biased region" description="Low complexity" evidence="1">
    <location>
        <begin position="87"/>
        <end position="113"/>
    </location>
</feature>
<dbReference type="AlphaFoldDB" id="F4S0H8"/>
<feature type="compositionally biased region" description="Basic and acidic residues" evidence="1">
    <location>
        <begin position="65"/>
        <end position="86"/>
    </location>
</feature>
<evidence type="ECO:0000256" key="1">
    <source>
        <dbReference type="SAM" id="MobiDB-lite"/>
    </source>
</evidence>
<gene>
    <name evidence="3" type="ORF">MELLADRAFT_66768</name>
</gene>
<keyword evidence="4" id="KW-1185">Reference proteome</keyword>
<dbReference type="Proteomes" id="UP000001072">
    <property type="component" value="Unassembled WGS sequence"/>
</dbReference>
<evidence type="ECO:0000313" key="3">
    <source>
        <dbReference type="EMBL" id="EGG01771.1"/>
    </source>
</evidence>
<dbReference type="STRING" id="747676.F4S0H8"/>
<protein>
    <submittedName>
        <fullName evidence="3">Secreted protein</fullName>
    </submittedName>
</protein>
<dbReference type="RefSeq" id="XP_007414871.1">
    <property type="nucleotide sequence ID" value="XM_007414809.1"/>
</dbReference>
<feature type="compositionally biased region" description="Polar residues" evidence="1">
    <location>
        <begin position="117"/>
        <end position="129"/>
    </location>
</feature>
<dbReference type="KEGG" id="mlr:MELLADRAFT_66768"/>
<reference evidence="4" key="1">
    <citation type="journal article" date="2011" name="Proc. Natl. Acad. Sci. U.S.A.">
        <title>Obligate biotrophy features unraveled by the genomic analysis of rust fungi.</title>
        <authorList>
            <person name="Duplessis S."/>
            <person name="Cuomo C.A."/>
            <person name="Lin Y.-C."/>
            <person name="Aerts A."/>
            <person name="Tisserant E."/>
            <person name="Veneault-Fourrey C."/>
            <person name="Joly D.L."/>
            <person name="Hacquard S."/>
            <person name="Amselem J."/>
            <person name="Cantarel B.L."/>
            <person name="Chiu R."/>
            <person name="Coutinho P.M."/>
            <person name="Feau N."/>
            <person name="Field M."/>
            <person name="Frey P."/>
            <person name="Gelhaye E."/>
            <person name="Goldberg J."/>
            <person name="Grabherr M.G."/>
            <person name="Kodira C.D."/>
            <person name="Kohler A."/>
            <person name="Kuees U."/>
            <person name="Lindquist E.A."/>
            <person name="Lucas S.M."/>
            <person name="Mago R."/>
            <person name="Mauceli E."/>
            <person name="Morin E."/>
            <person name="Murat C."/>
            <person name="Pangilinan J.L."/>
            <person name="Park R."/>
            <person name="Pearson M."/>
            <person name="Quesneville H."/>
            <person name="Rouhier N."/>
            <person name="Sakthikumar S."/>
            <person name="Salamov A.A."/>
            <person name="Schmutz J."/>
            <person name="Selles B."/>
            <person name="Shapiro H."/>
            <person name="Tanguay P."/>
            <person name="Tuskan G.A."/>
            <person name="Henrissat B."/>
            <person name="Van de Peer Y."/>
            <person name="Rouze P."/>
            <person name="Ellis J.G."/>
            <person name="Dodds P.N."/>
            <person name="Schein J.E."/>
            <person name="Zhong S."/>
            <person name="Hamelin R.C."/>
            <person name="Grigoriev I.V."/>
            <person name="Szabo L.J."/>
            <person name="Martin F."/>
        </authorList>
    </citation>
    <scope>NUCLEOTIDE SEQUENCE [LARGE SCALE GENOMIC DNA]</scope>
    <source>
        <strain evidence="4">98AG31 / pathotype 3-4-7</strain>
    </source>
</reference>
<accession>F4S0H8</accession>
<feature type="signal peptide" evidence="2">
    <location>
        <begin position="1"/>
        <end position="20"/>
    </location>
</feature>
<organism evidence="4">
    <name type="scientific">Melampsora larici-populina (strain 98AG31 / pathotype 3-4-7)</name>
    <name type="common">Poplar leaf rust fungus</name>
    <dbReference type="NCBI Taxonomy" id="747676"/>
    <lineage>
        <taxon>Eukaryota</taxon>
        <taxon>Fungi</taxon>
        <taxon>Dikarya</taxon>
        <taxon>Basidiomycota</taxon>
        <taxon>Pucciniomycotina</taxon>
        <taxon>Pucciniomycetes</taxon>
        <taxon>Pucciniales</taxon>
        <taxon>Melampsoraceae</taxon>
        <taxon>Melampsora</taxon>
    </lineage>
</organism>
<dbReference type="OrthoDB" id="2517694at2759"/>
<sequence length="129" mass="14001">MVGFNKFSSLLILLVSVCNGAPTTKGDDLNKRDLTSESALTLSAHQKRQGSGNGPPNMPTMPKMGDMRIPDMKMPEMKMPDMKMPDMKMPNMPNMKMPSMPNMPNMPNMSSMPGIPSTGNTPSPDTPST</sequence>
<dbReference type="VEuPathDB" id="FungiDB:MELLADRAFT_66768"/>
<proteinExistence type="predicted"/>
<evidence type="ECO:0000256" key="2">
    <source>
        <dbReference type="SAM" id="SignalP"/>
    </source>
</evidence>
<dbReference type="GeneID" id="18930694"/>
<feature type="compositionally biased region" description="Basic and acidic residues" evidence="1">
    <location>
        <begin position="25"/>
        <end position="35"/>
    </location>
</feature>